<dbReference type="EMBL" id="JBHFEH010000101">
    <property type="protein sequence ID" value="KAL2047438.1"/>
    <property type="molecule type" value="Genomic_DNA"/>
</dbReference>
<organism evidence="2 3">
    <name type="scientific">Lepraria finkii</name>
    <dbReference type="NCBI Taxonomy" id="1340010"/>
    <lineage>
        <taxon>Eukaryota</taxon>
        <taxon>Fungi</taxon>
        <taxon>Dikarya</taxon>
        <taxon>Ascomycota</taxon>
        <taxon>Pezizomycotina</taxon>
        <taxon>Lecanoromycetes</taxon>
        <taxon>OSLEUM clade</taxon>
        <taxon>Lecanoromycetidae</taxon>
        <taxon>Lecanorales</taxon>
        <taxon>Lecanorineae</taxon>
        <taxon>Stereocaulaceae</taxon>
        <taxon>Lepraria</taxon>
    </lineage>
</organism>
<evidence type="ECO:0000256" key="1">
    <source>
        <dbReference type="SAM" id="MobiDB-lite"/>
    </source>
</evidence>
<sequence length="53" mass="5985">MMQFLKERDARQAFFAGECPADPNRIQGAEEQPQRKGEVLSGDGAHAQRKLRN</sequence>
<gene>
    <name evidence="2" type="ORF">ABVK25_011510</name>
</gene>
<proteinExistence type="predicted"/>
<comment type="caution">
    <text evidence="2">The sequence shown here is derived from an EMBL/GenBank/DDBJ whole genome shotgun (WGS) entry which is preliminary data.</text>
</comment>
<protein>
    <submittedName>
        <fullName evidence="2">Uncharacterized protein</fullName>
    </submittedName>
</protein>
<reference evidence="2 3" key="1">
    <citation type="submission" date="2024-09" db="EMBL/GenBank/DDBJ databases">
        <title>Rethinking Asexuality: The Enigmatic Case of Functional Sexual Genes in Lepraria (Stereocaulaceae).</title>
        <authorList>
            <person name="Doellman M."/>
            <person name="Sun Y."/>
            <person name="Barcenas-Pena A."/>
            <person name="Lumbsch H.T."/>
            <person name="Grewe F."/>
        </authorList>
    </citation>
    <scope>NUCLEOTIDE SEQUENCE [LARGE SCALE GENOMIC DNA]</scope>
    <source>
        <strain evidence="2 3">Grewe 0041</strain>
    </source>
</reference>
<keyword evidence="3" id="KW-1185">Reference proteome</keyword>
<name>A0ABR4AVC5_9LECA</name>
<dbReference type="Proteomes" id="UP001590951">
    <property type="component" value="Unassembled WGS sequence"/>
</dbReference>
<evidence type="ECO:0000313" key="2">
    <source>
        <dbReference type="EMBL" id="KAL2047438.1"/>
    </source>
</evidence>
<evidence type="ECO:0000313" key="3">
    <source>
        <dbReference type="Proteomes" id="UP001590951"/>
    </source>
</evidence>
<feature type="region of interest" description="Disordered" evidence="1">
    <location>
        <begin position="16"/>
        <end position="53"/>
    </location>
</feature>
<accession>A0ABR4AVC5</accession>